<organism evidence="4 5">
    <name type="scientific">Blastopirellula retiformator</name>
    <dbReference type="NCBI Taxonomy" id="2527970"/>
    <lineage>
        <taxon>Bacteria</taxon>
        <taxon>Pseudomonadati</taxon>
        <taxon>Planctomycetota</taxon>
        <taxon>Planctomycetia</taxon>
        <taxon>Pirellulales</taxon>
        <taxon>Pirellulaceae</taxon>
        <taxon>Blastopirellula</taxon>
    </lineage>
</organism>
<dbReference type="OrthoDB" id="261500at2"/>
<dbReference type="CDD" id="cd00156">
    <property type="entry name" value="REC"/>
    <property type="match status" value="1"/>
</dbReference>
<dbReference type="RefSeq" id="WP_146432818.1">
    <property type="nucleotide sequence ID" value="NZ_SJPF01000003.1"/>
</dbReference>
<dbReference type="GO" id="GO:0000160">
    <property type="term" value="P:phosphorelay signal transduction system"/>
    <property type="evidence" value="ECO:0007669"/>
    <property type="project" value="InterPro"/>
</dbReference>
<comment type="caution">
    <text evidence="4">The sequence shown here is derived from an EMBL/GenBank/DDBJ whole genome shotgun (WGS) entry which is preliminary data.</text>
</comment>
<dbReference type="PANTHER" id="PTHR44591:SF3">
    <property type="entry name" value="RESPONSE REGULATORY DOMAIN-CONTAINING PROTEIN"/>
    <property type="match status" value="1"/>
</dbReference>
<dbReference type="SMART" id="SM00448">
    <property type="entry name" value="REC"/>
    <property type="match status" value="1"/>
</dbReference>
<dbReference type="SUPFAM" id="SSF52172">
    <property type="entry name" value="CheY-like"/>
    <property type="match status" value="1"/>
</dbReference>
<dbReference type="InterPro" id="IPR011006">
    <property type="entry name" value="CheY-like_superfamily"/>
</dbReference>
<dbReference type="PROSITE" id="PS50110">
    <property type="entry name" value="RESPONSE_REGULATORY"/>
    <property type="match status" value="1"/>
</dbReference>
<dbReference type="Proteomes" id="UP000318878">
    <property type="component" value="Unassembled WGS sequence"/>
</dbReference>
<reference evidence="4 5" key="1">
    <citation type="submission" date="2019-02" db="EMBL/GenBank/DDBJ databases">
        <title>Deep-cultivation of Planctomycetes and their phenomic and genomic characterization uncovers novel biology.</title>
        <authorList>
            <person name="Wiegand S."/>
            <person name="Jogler M."/>
            <person name="Boedeker C."/>
            <person name="Pinto D."/>
            <person name="Vollmers J."/>
            <person name="Rivas-Marin E."/>
            <person name="Kohn T."/>
            <person name="Peeters S.H."/>
            <person name="Heuer A."/>
            <person name="Rast P."/>
            <person name="Oberbeckmann S."/>
            <person name="Bunk B."/>
            <person name="Jeske O."/>
            <person name="Meyerdierks A."/>
            <person name="Storesund J.E."/>
            <person name="Kallscheuer N."/>
            <person name="Luecker S."/>
            <person name="Lage O.M."/>
            <person name="Pohl T."/>
            <person name="Merkel B.J."/>
            <person name="Hornburger P."/>
            <person name="Mueller R.-W."/>
            <person name="Bruemmer F."/>
            <person name="Labrenz M."/>
            <person name="Spormann A.M."/>
            <person name="Op Den Camp H."/>
            <person name="Overmann J."/>
            <person name="Amann R."/>
            <person name="Jetten M.S.M."/>
            <person name="Mascher T."/>
            <person name="Medema M.H."/>
            <person name="Devos D.P."/>
            <person name="Kaster A.-K."/>
            <person name="Ovreas L."/>
            <person name="Rohde M."/>
            <person name="Galperin M.Y."/>
            <person name="Jogler C."/>
        </authorList>
    </citation>
    <scope>NUCLEOTIDE SEQUENCE [LARGE SCALE GENOMIC DNA]</scope>
    <source>
        <strain evidence="4 5">Enr8</strain>
    </source>
</reference>
<feature type="domain" description="Response regulatory" evidence="3">
    <location>
        <begin position="7"/>
        <end position="121"/>
    </location>
</feature>
<evidence type="ECO:0000256" key="2">
    <source>
        <dbReference type="PROSITE-ProRule" id="PRU00169"/>
    </source>
</evidence>
<accession>A0A5C5V603</accession>
<evidence type="ECO:0000259" key="3">
    <source>
        <dbReference type="PROSITE" id="PS50110"/>
    </source>
</evidence>
<keyword evidence="4" id="KW-0238">DNA-binding</keyword>
<dbReference type="AlphaFoldDB" id="A0A5C5V603"/>
<evidence type="ECO:0000313" key="4">
    <source>
        <dbReference type="EMBL" id="TWT33182.1"/>
    </source>
</evidence>
<name>A0A5C5V603_9BACT</name>
<dbReference type="EMBL" id="SJPF01000003">
    <property type="protein sequence ID" value="TWT33182.1"/>
    <property type="molecule type" value="Genomic_DNA"/>
</dbReference>
<evidence type="ECO:0000313" key="5">
    <source>
        <dbReference type="Proteomes" id="UP000318878"/>
    </source>
</evidence>
<protein>
    <submittedName>
        <fullName evidence="4">DNA-binding response regulator MtrA</fullName>
    </submittedName>
</protein>
<gene>
    <name evidence="4" type="primary">mtrA_1</name>
    <name evidence="4" type="ORF">Enr8_30070</name>
</gene>
<proteinExistence type="predicted"/>
<dbReference type="GO" id="GO:0003677">
    <property type="term" value="F:DNA binding"/>
    <property type="evidence" value="ECO:0007669"/>
    <property type="project" value="UniProtKB-KW"/>
</dbReference>
<dbReference type="PANTHER" id="PTHR44591">
    <property type="entry name" value="STRESS RESPONSE REGULATOR PROTEIN 1"/>
    <property type="match status" value="1"/>
</dbReference>
<keyword evidence="5" id="KW-1185">Reference proteome</keyword>
<dbReference type="InterPro" id="IPR050595">
    <property type="entry name" value="Bact_response_regulator"/>
</dbReference>
<feature type="modified residue" description="4-aspartylphosphate" evidence="2">
    <location>
        <position position="56"/>
    </location>
</feature>
<dbReference type="Pfam" id="PF00072">
    <property type="entry name" value="Response_reg"/>
    <property type="match status" value="1"/>
</dbReference>
<dbReference type="Gene3D" id="3.40.50.2300">
    <property type="match status" value="1"/>
</dbReference>
<keyword evidence="1 2" id="KW-0597">Phosphoprotein</keyword>
<evidence type="ECO:0000256" key="1">
    <source>
        <dbReference type="ARBA" id="ARBA00022553"/>
    </source>
</evidence>
<dbReference type="InterPro" id="IPR001789">
    <property type="entry name" value="Sig_transdc_resp-reg_receiver"/>
</dbReference>
<sequence length="319" mass="36126">MDPNQRRILHIDDDPSITRLMRARLKRHDYFTDELNDPTCWRGALVNGGYRVVLLDVEMPQMNGLEVVQQIKRFDIGIAVIMFTSKLKMSIVLEALGYGAEFCFFKPAEDLQPIIDAFDASFNRITHWHQAASFAAQQLRIEQKTYQIKHKSEPVSDTSVAGQFPPGFEWSAFENYLLKRGAISPQLLELARAAFNRSVKPIGQIALHHRYISVADLMQVLQRQTETQTRFGDTAVEFGFLTNEQVEELLNRQKHLSITPQEAIYTVGAVTPAHLSRYLADFLRDIEAAETPSASPADVIPTVSQLTKTFPSHPVQELS</sequence>